<dbReference type="Gene3D" id="3.30.420.10">
    <property type="entry name" value="Ribonuclease H-like superfamily/Ribonuclease H"/>
    <property type="match status" value="1"/>
</dbReference>
<evidence type="ECO:0000259" key="7">
    <source>
        <dbReference type="Pfam" id="PF18697"/>
    </source>
</evidence>
<keyword evidence="4" id="KW-0255">Endonuclease</keyword>
<dbReference type="Gene3D" id="2.30.30.850">
    <property type="match status" value="1"/>
</dbReference>
<reference evidence="8 9" key="1">
    <citation type="journal article" date="2020" name="Nature">
        <title>Six reference-quality genomes reveal evolution of bat adaptations.</title>
        <authorList>
            <person name="Jebb D."/>
            <person name="Huang Z."/>
            <person name="Pippel M."/>
            <person name="Hughes G.M."/>
            <person name="Lavrichenko K."/>
            <person name="Devanna P."/>
            <person name="Winkler S."/>
            <person name="Jermiin L.S."/>
            <person name="Skirmuntt E.C."/>
            <person name="Katzourakis A."/>
            <person name="Burkitt-Gray L."/>
            <person name="Ray D.A."/>
            <person name="Sullivan K.A.M."/>
            <person name="Roscito J.G."/>
            <person name="Kirilenko B.M."/>
            <person name="Davalos L.M."/>
            <person name="Corthals A.P."/>
            <person name="Power M.L."/>
            <person name="Jones G."/>
            <person name="Ransome R.D."/>
            <person name="Dechmann D.K.N."/>
            <person name="Locatelli A.G."/>
            <person name="Puechmaille S.J."/>
            <person name="Fedrigo O."/>
            <person name="Jarvis E.D."/>
            <person name="Hiller M."/>
            <person name="Vernes S.C."/>
            <person name="Myers E.W."/>
            <person name="Teeling E.C."/>
        </authorList>
    </citation>
    <scope>NUCLEOTIDE SEQUENCE [LARGE SCALE GENOMIC DNA]</scope>
    <source>
        <strain evidence="8">MRhiFer1</strain>
        <tissue evidence="8">Lung</tissue>
    </source>
</reference>
<evidence type="ECO:0000256" key="2">
    <source>
        <dbReference type="ARBA" id="ARBA00022695"/>
    </source>
</evidence>
<keyword evidence="5" id="KW-0378">Hydrolase</keyword>
<dbReference type="Pfam" id="PF18697">
    <property type="entry name" value="MLVIN_C"/>
    <property type="match status" value="1"/>
</dbReference>
<evidence type="ECO:0000256" key="1">
    <source>
        <dbReference type="ARBA" id="ARBA00022679"/>
    </source>
</evidence>
<evidence type="ECO:0000313" key="8">
    <source>
        <dbReference type="EMBL" id="KAF6361752.1"/>
    </source>
</evidence>
<keyword evidence="2" id="KW-0548">Nucleotidyltransferase</keyword>
<accession>A0A7J7YIK9</accession>
<proteinExistence type="predicted"/>
<keyword evidence="3" id="KW-0540">Nuclease</keyword>
<feature type="region of interest" description="Disordered" evidence="6">
    <location>
        <begin position="166"/>
        <end position="219"/>
    </location>
</feature>
<evidence type="ECO:0000256" key="3">
    <source>
        <dbReference type="ARBA" id="ARBA00022722"/>
    </source>
</evidence>
<dbReference type="AlphaFoldDB" id="A0A7J7YIK9"/>
<dbReference type="GO" id="GO:0004519">
    <property type="term" value="F:endonuclease activity"/>
    <property type="evidence" value="ECO:0007669"/>
    <property type="project" value="UniProtKB-KW"/>
</dbReference>
<feature type="domain" description="Murine leukemia virus integrase C-terminal" evidence="7">
    <location>
        <begin position="101"/>
        <end position="154"/>
    </location>
</feature>
<sequence>MNRTLKETLSKLAIETGGDWVTLLPYAIFRVRNSPYVHGLTPFEILYGAPPPIIVRTLPDHDPNVAPSYLASLKALQGVQHEIWPLVSSLYEIKDAPNPEHGIVPGDWVWVRRHRSRTLEERWKGPYVVILVTPTALKVDGIGPWVHHSHVRRASQLEKTQAEEWIVRRHPDNPLKLQLSRPRGSVKPPASANDGMAASPNSAQHLGEEPRGDQPTPTP</sequence>
<gene>
    <name evidence="8" type="ORF">mRhiFer1_009977</name>
</gene>
<dbReference type="EMBL" id="JACAGC010000006">
    <property type="protein sequence ID" value="KAF6361752.1"/>
    <property type="molecule type" value="Genomic_DNA"/>
</dbReference>
<evidence type="ECO:0000313" key="9">
    <source>
        <dbReference type="Proteomes" id="UP000585614"/>
    </source>
</evidence>
<dbReference type="InterPro" id="IPR040643">
    <property type="entry name" value="MLVIN_C"/>
</dbReference>
<keyword evidence="1" id="KW-0808">Transferase</keyword>
<protein>
    <recommendedName>
        <fullName evidence="7">Murine leukemia virus integrase C-terminal domain-containing protein</fullName>
    </recommendedName>
</protein>
<organism evidence="8 9">
    <name type="scientific">Rhinolophus ferrumequinum</name>
    <name type="common">Greater horseshoe bat</name>
    <dbReference type="NCBI Taxonomy" id="59479"/>
    <lineage>
        <taxon>Eukaryota</taxon>
        <taxon>Metazoa</taxon>
        <taxon>Chordata</taxon>
        <taxon>Craniata</taxon>
        <taxon>Vertebrata</taxon>
        <taxon>Euteleostomi</taxon>
        <taxon>Mammalia</taxon>
        <taxon>Eutheria</taxon>
        <taxon>Laurasiatheria</taxon>
        <taxon>Chiroptera</taxon>
        <taxon>Yinpterochiroptera</taxon>
        <taxon>Rhinolophoidea</taxon>
        <taxon>Rhinolophidae</taxon>
        <taxon>Rhinolophinae</taxon>
        <taxon>Rhinolophus</taxon>
    </lineage>
</organism>
<dbReference type="InterPro" id="IPR036397">
    <property type="entry name" value="RNaseH_sf"/>
</dbReference>
<dbReference type="GO" id="GO:0016779">
    <property type="term" value="F:nucleotidyltransferase activity"/>
    <property type="evidence" value="ECO:0007669"/>
    <property type="project" value="UniProtKB-KW"/>
</dbReference>
<evidence type="ECO:0000256" key="4">
    <source>
        <dbReference type="ARBA" id="ARBA00022759"/>
    </source>
</evidence>
<comment type="caution">
    <text evidence="8">The sequence shown here is derived from an EMBL/GenBank/DDBJ whole genome shotgun (WGS) entry which is preliminary data.</text>
</comment>
<dbReference type="GO" id="GO:0003676">
    <property type="term" value="F:nucleic acid binding"/>
    <property type="evidence" value="ECO:0007669"/>
    <property type="project" value="InterPro"/>
</dbReference>
<dbReference type="GO" id="GO:0016787">
    <property type="term" value="F:hydrolase activity"/>
    <property type="evidence" value="ECO:0007669"/>
    <property type="project" value="UniProtKB-KW"/>
</dbReference>
<evidence type="ECO:0000256" key="6">
    <source>
        <dbReference type="SAM" id="MobiDB-lite"/>
    </source>
</evidence>
<evidence type="ECO:0000256" key="5">
    <source>
        <dbReference type="ARBA" id="ARBA00022801"/>
    </source>
</evidence>
<name>A0A7J7YIK9_RHIFE</name>
<dbReference type="Proteomes" id="UP000585614">
    <property type="component" value="Unassembled WGS sequence"/>
</dbReference>